<protein>
    <submittedName>
        <fullName evidence="1">Uncharacterized protein</fullName>
    </submittedName>
</protein>
<dbReference type="Proteomes" id="UP001501479">
    <property type="component" value="Unassembled WGS sequence"/>
</dbReference>
<organism evidence="1 2">
    <name type="scientific">Oceanisphaera sediminis</name>
    <dbReference type="NCBI Taxonomy" id="981381"/>
    <lineage>
        <taxon>Bacteria</taxon>
        <taxon>Pseudomonadati</taxon>
        <taxon>Pseudomonadota</taxon>
        <taxon>Gammaproteobacteria</taxon>
        <taxon>Aeromonadales</taxon>
        <taxon>Aeromonadaceae</taxon>
        <taxon>Oceanisphaera</taxon>
    </lineage>
</organism>
<evidence type="ECO:0000313" key="1">
    <source>
        <dbReference type="EMBL" id="GAA3709825.1"/>
    </source>
</evidence>
<sequence>MHKELNAEGKSDEEANIIVKEFLDGMSHCFMYSLVSLPKDVGEHMYKDIADGINMRIAKDNAEKRWLTLVEDGKFTKEQVFERVERSDVIRVICNKKLKTSLSGKYHLRN</sequence>
<keyword evidence="2" id="KW-1185">Reference proteome</keyword>
<evidence type="ECO:0000313" key="2">
    <source>
        <dbReference type="Proteomes" id="UP001501479"/>
    </source>
</evidence>
<reference evidence="2" key="1">
    <citation type="journal article" date="2019" name="Int. J. Syst. Evol. Microbiol.">
        <title>The Global Catalogue of Microorganisms (GCM) 10K type strain sequencing project: providing services to taxonomists for standard genome sequencing and annotation.</title>
        <authorList>
            <consortium name="The Broad Institute Genomics Platform"/>
            <consortium name="The Broad Institute Genome Sequencing Center for Infectious Disease"/>
            <person name="Wu L."/>
            <person name="Ma J."/>
        </authorList>
    </citation>
    <scope>NUCLEOTIDE SEQUENCE [LARGE SCALE GENOMIC DNA]</scope>
    <source>
        <strain evidence="2">JCM 17329</strain>
    </source>
</reference>
<comment type="caution">
    <text evidence="1">The sequence shown here is derived from an EMBL/GenBank/DDBJ whole genome shotgun (WGS) entry which is preliminary data.</text>
</comment>
<accession>A0ABP7DVV5</accession>
<gene>
    <name evidence="1" type="ORF">GCM10022421_16260</name>
</gene>
<proteinExistence type="predicted"/>
<dbReference type="EMBL" id="BAABDS010000026">
    <property type="protein sequence ID" value="GAA3709825.1"/>
    <property type="molecule type" value="Genomic_DNA"/>
</dbReference>
<dbReference type="RefSeq" id="WP_344964075.1">
    <property type="nucleotide sequence ID" value="NZ_BAABDS010000026.1"/>
</dbReference>
<name>A0ABP7DVV5_9GAMM</name>